<dbReference type="Gene3D" id="3.40.50.12780">
    <property type="entry name" value="N-terminal domain of ligase-like"/>
    <property type="match status" value="1"/>
</dbReference>
<name>I4BG64_MYCCN</name>
<organism evidence="1 2">
    <name type="scientific">Mycolicibacterium chubuense (strain NBB4)</name>
    <name type="common">Mycobacterium chubuense</name>
    <dbReference type="NCBI Taxonomy" id="710421"/>
    <lineage>
        <taxon>Bacteria</taxon>
        <taxon>Bacillati</taxon>
        <taxon>Actinomycetota</taxon>
        <taxon>Actinomycetes</taxon>
        <taxon>Mycobacteriales</taxon>
        <taxon>Mycobacteriaceae</taxon>
        <taxon>Mycolicibacterium</taxon>
    </lineage>
</organism>
<dbReference type="AlphaFoldDB" id="I4BG64"/>
<protein>
    <submittedName>
        <fullName evidence="1">Coenzyme F390 synthetase</fullName>
    </submittedName>
</protein>
<dbReference type="PATRIC" id="fig|710421.3.peg.1473"/>
<dbReference type="InterPro" id="IPR042099">
    <property type="entry name" value="ANL_N_sf"/>
</dbReference>
<dbReference type="EMBL" id="CP003053">
    <property type="protein sequence ID" value="AFM16271.1"/>
    <property type="molecule type" value="Genomic_DNA"/>
</dbReference>
<dbReference type="STRING" id="710421.Mycch_1471"/>
<reference evidence="1 2" key="1">
    <citation type="submission" date="2012-06" db="EMBL/GenBank/DDBJ databases">
        <title>Complete sequence of chromosome of Mycobacterium chubuense NBB4.</title>
        <authorList>
            <consortium name="US DOE Joint Genome Institute"/>
            <person name="Lucas S."/>
            <person name="Han J."/>
            <person name="Lapidus A."/>
            <person name="Cheng J.-F."/>
            <person name="Goodwin L."/>
            <person name="Pitluck S."/>
            <person name="Peters L."/>
            <person name="Mikhailova N."/>
            <person name="Teshima H."/>
            <person name="Detter J.C."/>
            <person name="Han C."/>
            <person name="Tapia R."/>
            <person name="Land M."/>
            <person name="Hauser L."/>
            <person name="Kyrpides N."/>
            <person name="Ivanova N."/>
            <person name="Pagani I."/>
            <person name="Mattes T."/>
            <person name="Holmes A."/>
            <person name="Rutledge P."/>
            <person name="Paulsen I."/>
            <person name="Coleman N."/>
            <person name="Woyke T."/>
        </authorList>
    </citation>
    <scope>NUCLEOTIDE SEQUENCE [LARGE SCALE GENOMIC DNA]</scope>
    <source>
        <strain evidence="1 2">NBB4</strain>
    </source>
</reference>
<dbReference type="KEGG" id="mcb:Mycch_1471"/>
<evidence type="ECO:0000313" key="2">
    <source>
        <dbReference type="Proteomes" id="UP000006057"/>
    </source>
</evidence>
<accession>I4BG64</accession>
<gene>
    <name evidence="1" type="ordered locus">Mycch_1471</name>
</gene>
<dbReference type="PANTHER" id="PTHR36932:SF1">
    <property type="entry name" value="CAPSULAR POLYSACCHARIDE BIOSYNTHESIS PROTEIN"/>
    <property type="match status" value="1"/>
</dbReference>
<dbReference type="RefSeq" id="WP_014814752.1">
    <property type="nucleotide sequence ID" value="NC_018027.1"/>
</dbReference>
<dbReference type="SUPFAM" id="SSF56801">
    <property type="entry name" value="Acetyl-CoA synthetase-like"/>
    <property type="match status" value="1"/>
</dbReference>
<keyword evidence="2" id="KW-1185">Reference proteome</keyword>
<evidence type="ECO:0000313" key="1">
    <source>
        <dbReference type="EMBL" id="AFM16271.1"/>
    </source>
</evidence>
<dbReference type="eggNOG" id="COG1541">
    <property type="taxonomic scope" value="Bacteria"/>
</dbReference>
<proteinExistence type="predicted"/>
<dbReference type="HOGENOM" id="CLU_035301_4_1_11"/>
<dbReference type="InterPro" id="IPR053158">
    <property type="entry name" value="CapK_Type1_Caps_Biosynth"/>
</dbReference>
<dbReference type="PANTHER" id="PTHR36932">
    <property type="entry name" value="CAPSULAR POLYSACCHARIDE BIOSYNTHESIS PROTEIN"/>
    <property type="match status" value="1"/>
</dbReference>
<dbReference type="Proteomes" id="UP000006057">
    <property type="component" value="Chromosome"/>
</dbReference>
<sequence length="479" mass="53161">MRGRRLAHLAVVWDMYGTRREGTGGVARRQNRRLRDVVAYARTHSSYYRDLYREVPQDFSDVEQLPVVTKADLMDHFDRWVTDPSVTRTRVETFLADPANLGVDFLGRYVACTTSGATGVPAILVHDHRALFVYNVLGYVRALPPALSSTRHIGAVLRPRVRLAAVFVTGGPFLGNTMMARRLRKLPWRSATQRLFSALTPLDELVDALNDFDPAVLGGYPSALDALAGERRAGRLRIHPVVVNAAGETLTPPVRQRISAAFDCHVTNYYGSSEAIGLTYECGAQNLHVNSDWHILEPVDEDNRPVAAGQLSDGVLVTNLANRIQPIIRYQMGDRVAIQPESCPCGSAFPWIRVVGRTDDVLTFAGAQGRGIRILPLAIASVAEETPGVAICQLIQRGPSELHVRLGVRPGSSEPVVWAELHRRLQGFLADHAIMTVRITKSDDAPALHPRSGKFRQVYRDFTDVTQHEREYDSAARRR</sequence>